<organism evidence="2 3">
    <name type="scientific">Rhizopus delemar</name>
    <dbReference type="NCBI Taxonomy" id="936053"/>
    <lineage>
        <taxon>Eukaryota</taxon>
        <taxon>Fungi</taxon>
        <taxon>Fungi incertae sedis</taxon>
        <taxon>Mucoromycota</taxon>
        <taxon>Mucoromycotina</taxon>
        <taxon>Mucoromycetes</taxon>
        <taxon>Mucorales</taxon>
        <taxon>Mucorineae</taxon>
        <taxon>Rhizopodaceae</taxon>
        <taxon>Rhizopus</taxon>
    </lineage>
</organism>
<dbReference type="Proteomes" id="UP000740926">
    <property type="component" value="Unassembled WGS sequence"/>
</dbReference>
<evidence type="ECO:0000313" key="2">
    <source>
        <dbReference type="EMBL" id="KAG1541758.1"/>
    </source>
</evidence>
<comment type="caution">
    <text evidence="2">The sequence shown here is derived from an EMBL/GenBank/DDBJ whole genome shotgun (WGS) entry which is preliminary data.</text>
</comment>
<dbReference type="EMBL" id="JAANIU010006472">
    <property type="protein sequence ID" value="KAG1541758.1"/>
    <property type="molecule type" value="Genomic_DNA"/>
</dbReference>
<gene>
    <name evidence="2" type="ORF">G6F50_014191</name>
</gene>
<reference evidence="2 3" key="1">
    <citation type="journal article" date="2020" name="Microb. Genom.">
        <title>Genetic diversity of clinical and environmental Mucorales isolates obtained from an investigation of mucormycosis cases among solid organ transplant recipients.</title>
        <authorList>
            <person name="Nguyen M.H."/>
            <person name="Kaul D."/>
            <person name="Muto C."/>
            <person name="Cheng S.J."/>
            <person name="Richter R.A."/>
            <person name="Bruno V.M."/>
            <person name="Liu G."/>
            <person name="Beyhan S."/>
            <person name="Sundermann A.J."/>
            <person name="Mounaud S."/>
            <person name="Pasculle A.W."/>
            <person name="Nierman W.C."/>
            <person name="Driscoll E."/>
            <person name="Cumbie R."/>
            <person name="Clancy C.J."/>
            <person name="Dupont C.L."/>
        </authorList>
    </citation>
    <scope>NUCLEOTIDE SEQUENCE [LARGE SCALE GENOMIC DNA]</scope>
    <source>
        <strain evidence="2 3">GL24</strain>
    </source>
</reference>
<keyword evidence="3" id="KW-1185">Reference proteome</keyword>
<evidence type="ECO:0000313" key="3">
    <source>
        <dbReference type="Proteomes" id="UP000740926"/>
    </source>
</evidence>
<name>A0A9P6Y971_9FUNG</name>
<proteinExistence type="predicted"/>
<feature type="region of interest" description="Disordered" evidence="1">
    <location>
        <begin position="175"/>
        <end position="207"/>
    </location>
</feature>
<feature type="compositionally biased region" description="Gly residues" evidence="1">
    <location>
        <begin position="184"/>
        <end position="198"/>
    </location>
</feature>
<evidence type="ECO:0000256" key="1">
    <source>
        <dbReference type="SAM" id="MobiDB-lite"/>
    </source>
</evidence>
<feature type="compositionally biased region" description="Basic residues" evidence="1">
    <location>
        <begin position="127"/>
        <end position="137"/>
    </location>
</feature>
<feature type="region of interest" description="Disordered" evidence="1">
    <location>
        <begin position="127"/>
        <end position="161"/>
    </location>
</feature>
<dbReference type="AlphaFoldDB" id="A0A9P6Y971"/>
<accession>A0A9P6Y971</accession>
<sequence>MRRAGIDGVVERPDRATRRVGVRQIHRPAVRAAGRAVGHDQIVQQHRHAVRVVAVQLAGGLRQAHIHDHRAGQETALPVATAIIEAHAGRRVRDGGQQPGFTGRARQQRIAGVQAVFHRQQPARAAHRKASGHLRQRPLRDAAACRRPAPQSLAGDVGPGERLIGNAPDRAFSYAAQHGPDTFGSGGHGGGYSAGKGKGPALTNAPP</sequence>
<protein>
    <submittedName>
        <fullName evidence="2">Uncharacterized protein</fullName>
    </submittedName>
</protein>